<dbReference type="PRINTS" id="PR00834">
    <property type="entry name" value="PROTEASES2C"/>
</dbReference>
<reference evidence="9" key="1">
    <citation type="journal article" date="2019" name="Int. J. Syst. Evol. Microbiol.">
        <title>The Global Catalogue of Microorganisms (GCM) 10K type strain sequencing project: providing services to taxonomists for standard genome sequencing and annotation.</title>
        <authorList>
            <consortium name="The Broad Institute Genomics Platform"/>
            <consortium name="The Broad Institute Genome Sequencing Center for Infectious Disease"/>
            <person name="Wu L."/>
            <person name="Ma J."/>
        </authorList>
    </citation>
    <scope>NUCLEOTIDE SEQUENCE [LARGE SCALE GENOMIC DNA]</scope>
    <source>
        <strain evidence="9">CCM 8749</strain>
    </source>
</reference>
<comment type="similarity">
    <text evidence="1">Belongs to the peptidase S1C family.</text>
</comment>
<gene>
    <name evidence="8" type="ORF">ACFPXP_05965</name>
</gene>
<dbReference type="Gene3D" id="2.40.10.10">
    <property type="entry name" value="Trypsin-like serine proteases"/>
    <property type="match status" value="2"/>
</dbReference>
<feature type="compositionally biased region" description="Polar residues" evidence="5">
    <location>
        <begin position="20"/>
        <end position="29"/>
    </location>
</feature>
<dbReference type="InterPro" id="IPR001940">
    <property type="entry name" value="Peptidase_S1C"/>
</dbReference>
<feature type="compositionally biased region" description="Basic and acidic residues" evidence="5">
    <location>
        <begin position="30"/>
        <end position="43"/>
    </location>
</feature>
<keyword evidence="6" id="KW-0472">Membrane</keyword>
<dbReference type="Pfam" id="PF13365">
    <property type="entry name" value="Trypsin_2"/>
    <property type="match status" value="1"/>
</dbReference>
<name>A0ABW1ILQ8_9BACL</name>
<feature type="transmembrane region" description="Helical" evidence="6">
    <location>
        <begin position="156"/>
        <end position="176"/>
    </location>
</feature>
<dbReference type="InterPro" id="IPR001478">
    <property type="entry name" value="PDZ"/>
</dbReference>
<dbReference type="GO" id="GO:0008233">
    <property type="term" value="F:peptidase activity"/>
    <property type="evidence" value="ECO:0007669"/>
    <property type="project" value="UniProtKB-KW"/>
</dbReference>
<evidence type="ECO:0000256" key="5">
    <source>
        <dbReference type="SAM" id="MobiDB-lite"/>
    </source>
</evidence>
<dbReference type="InterPro" id="IPR051201">
    <property type="entry name" value="Chloro_Bact_Ser_Proteases"/>
</dbReference>
<keyword evidence="2 8" id="KW-0645">Protease</keyword>
<evidence type="ECO:0000313" key="9">
    <source>
        <dbReference type="Proteomes" id="UP001596250"/>
    </source>
</evidence>
<protein>
    <submittedName>
        <fullName evidence="8">S1C family serine protease</fullName>
        <ecNumber evidence="8">3.4.21.-</ecNumber>
    </submittedName>
</protein>
<dbReference type="Gene3D" id="2.30.42.10">
    <property type="match status" value="1"/>
</dbReference>
<evidence type="ECO:0000256" key="3">
    <source>
        <dbReference type="ARBA" id="ARBA00022801"/>
    </source>
</evidence>
<evidence type="ECO:0000256" key="2">
    <source>
        <dbReference type="ARBA" id="ARBA00022670"/>
    </source>
</evidence>
<comment type="caution">
    <text evidence="8">The sequence shown here is derived from an EMBL/GenBank/DDBJ whole genome shotgun (WGS) entry which is preliminary data.</text>
</comment>
<dbReference type="InterPro" id="IPR043504">
    <property type="entry name" value="Peptidase_S1_PA_chymotrypsin"/>
</dbReference>
<feature type="domain" description="PDZ" evidence="7">
    <location>
        <begin position="435"/>
        <end position="530"/>
    </location>
</feature>
<dbReference type="SUPFAM" id="SSF50494">
    <property type="entry name" value="Trypsin-like serine proteases"/>
    <property type="match status" value="1"/>
</dbReference>
<dbReference type="Pfam" id="PF13180">
    <property type="entry name" value="PDZ_2"/>
    <property type="match status" value="1"/>
</dbReference>
<keyword evidence="4" id="KW-0720">Serine protease</keyword>
<organism evidence="8 9">
    <name type="scientific">Marinicrinis lubricantis</name>
    <dbReference type="NCBI Taxonomy" id="2086470"/>
    <lineage>
        <taxon>Bacteria</taxon>
        <taxon>Bacillati</taxon>
        <taxon>Bacillota</taxon>
        <taxon>Bacilli</taxon>
        <taxon>Bacillales</taxon>
        <taxon>Paenibacillaceae</taxon>
    </lineage>
</organism>
<dbReference type="PROSITE" id="PS50106">
    <property type="entry name" value="PDZ"/>
    <property type="match status" value="1"/>
</dbReference>
<feature type="region of interest" description="Disordered" evidence="5">
    <location>
        <begin position="1"/>
        <end position="96"/>
    </location>
</feature>
<dbReference type="Proteomes" id="UP001596250">
    <property type="component" value="Unassembled WGS sequence"/>
</dbReference>
<feature type="compositionally biased region" description="Basic and acidic residues" evidence="5">
    <location>
        <begin position="1"/>
        <end position="19"/>
    </location>
</feature>
<dbReference type="RefSeq" id="WP_379893279.1">
    <property type="nucleotide sequence ID" value="NZ_CBCSCT010000019.1"/>
</dbReference>
<accession>A0ABW1ILQ8</accession>
<dbReference type="SMART" id="SM00228">
    <property type="entry name" value="PDZ"/>
    <property type="match status" value="1"/>
</dbReference>
<dbReference type="GO" id="GO:0006508">
    <property type="term" value="P:proteolysis"/>
    <property type="evidence" value="ECO:0007669"/>
    <property type="project" value="UniProtKB-KW"/>
</dbReference>
<keyword evidence="6" id="KW-0812">Transmembrane</keyword>
<evidence type="ECO:0000259" key="7">
    <source>
        <dbReference type="PROSITE" id="PS50106"/>
    </source>
</evidence>
<keyword evidence="6" id="KW-1133">Transmembrane helix</keyword>
<dbReference type="PANTHER" id="PTHR43343">
    <property type="entry name" value="PEPTIDASE S12"/>
    <property type="match status" value="1"/>
</dbReference>
<dbReference type="PANTHER" id="PTHR43343:SF3">
    <property type="entry name" value="PROTEASE DO-LIKE 8, CHLOROPLASTIC"/>
    <property type="match status" value="1"/>
</dbReference>
<keyword evidence="9" id="KW-1185">Reference proteome</keyword>
<evidence type="ECO:0000256" key="1">
    <source>
        <dbReference type="ARBA" id="ARBA00010541"/>
    </source>
</evidence>
<evidence type="ECO:0000313" key="8">
    <source>
        <dbReference type="EMBL" id="MFC5985977.1"/>
    </source>
</evidence>
<sequence length="545" mass="58449">MDDQNKRDPYNEFFERKPTSDSQDSQHANDSSHQKLNENHQEQPQENAGGSSTVYYAYGPYRSKDTSQEGTLQSEELSRDKTVYTDNHGGTNEVDVHKPKNIIYPYSAESRTPQVPQISASEASMSGGGAGGNQGAGQRPFYPNTGKKKSRWMSGLAAFLAGAVVVGGLMFSADYYNLFSGIRSAQGANASNTNAASSSANVQNVALTGDVQPDSFAAIVDQASPAVVKIETYASQSSGRMNPYSDDFFKYFFGEQNSTPKNGEKTLTGTGSGFIFDTEGYVLTNQHVVGDADEIYVTIQGYKDPFKAELLGSDYDLDLAVLKIEGDDAFPTLPIGNSDNLSVGDWLVAIGNPMGFDHTVSVGVLSQREREISISDTAGTRNYEHLLQTDASINPGNSGGPLLNLSGEVIGVNTAVSTDAQGIGFAIPSSTILDVIDQLKNNEAIPKPFIGVYLTDITEAYLENFKLDSTEGSLVTQLERGGPADQAGLEPGDFIIEVDGEKVKNTEALVDIIGQKEIGDKVNLVMVRDGKQVEAVVIVGDRSSQ</sequence>
<dbReference type="EMBL" id="JBHSQV010000034">
    <property type="protein sequence ID" value="MFC5985977.1"/>
    <property type="molecule type" value="Genomic_DNA"/>
</dbReference>
<feature type="compositionally biased region" description="Polar residues" evidence="5">
    <location>
        <begin position="44"/>
        <end position="54"/>
    </location>
</feature>
<dbReference type="EC" id="3.4.21.-" evidence="8"/>
<proteinExistence type="inferred from homology"/>
<evidence type="ECO:0000256" key="6">
    <source>
        <dbReference type="SAM" id="Phobius"/>
    </source>
</evidence>
<dbReference type="InterPro" id="IPR036034">
    <property type="entry name" value="PDZ_sf"/>
</dbReference>
<dbReference type="SUPFAM" id="SSF50156">
    <property type="entry name" value="PDZ domain-like"/>
    <property type="match status" value="1"/>
</dbReference>
<dbReference type="InterPro" id="IPR009003">
    <property type="entry name" value="Peptidase_S1_PA"/>
</dbReference>
<evidence type="ECO:0000256" key="4">
    <source>
        <dbReference type="ARBA" id="ARBA00022825"/>
    </source>
</evidence>
<keyword evidence="3 8" id="KW-0378">Hydrolase</keyword>